<reference evidence="2 3" key="1">
    <citation type="journal article" date="2019" name="Mol. Biol. Evol.">
        <title>Blast fungal genomes show frequent chromosomal changes, gene gains and losses, and effector gene turnover.</title>
        <authorList>
            <person name="Gomez Luciano L.B."/>
            <person name="Jason Tsai I."/>
            <person name="Chuma I."/>
            <person name="Tosa Y."/>
            <person name="Chen Y.H."/>
            <person name="Li J.Y."/>
            <person name="Li M.Y."/>
            <person name="Jade Lu M.Y."/>
            <person name="Nakayashiki H."/>
            <person name="Li W.H."/>
        </authorList>
    </citation>
    <scope>NUCLEOTIDE SEQUENCE [LARGE SCALE GENOMIC DNA]</scope>
    <source>
        <strain evidence="2">MZ5-1-6</strain>
    </source>
</reference>
<dbReference type="EMBL" id="CP034207">
    <property type="protein sequence ID" value="QBZ60427.1"/>
    <property type="molecule type" value="Genomic_DNA"/>
</dbReference>
<accession>A0A4P7NEY7</accession>
<feature type="compositionally biased region" description="Pro residues" evidence="1">
    <location>
        <begin position="384"/>
        <end position="394"/>
    </location>
</feature>
<feature type="region of interest" description="Disordered" evidence="1">
    <location>
        <begin position="1"/>
        <end position="116"/>
    </location>
</feature>
<feature type="compositionally biased region" description="Low complexity" evidence="1">
    <location>
        <begin position="248"/>
        <end position="268"/>
    </location>
</feature>
<feature type="compositionally biased region" description="Basic and acidic residues" evidence="1">
    <location>
        <begin position="32"/>
        <end position="47"/>
    </location>
</feature>
<name>A0A4P7NEY7_PYROR</name>
<feature type="region of interest" description="Disordered" evidence="1">
    <location>
        <begin position="375"/>
        <end position="444"/>
    </location>
</feature>
<gene>
    <name evidence="2" type="ORF">PoMZ_07368</name>
</gene>
<sequence>MLSRSGFSIRKLVRQAPRTSLDSDDSGTINEARSRPSPKEEQSEKLKSRTWRRTKRPPPPILVIRRSENIHLISSPLPPLPDTPHSTSSSLYSYDYRSSPKTPASKGSPTICSIVPNGSPSLSPQLSHSGGKYPHILSAATNDARKFQLSLPTIITMPDSIEQLIGETNKTFEDVGTALDDASMAVQSPIIPVLPQSQMEDSPVLSPPGLSPSRPSPKATKYSSPLNSPTRKASVTKASRKPAKIGRQKLVQSRQKQQRQPQKTKAAARWTLGENMGRLFHRIEADEMVTSEQVKEWRQKNPRVEDDQPADDAISVDSFRIFDVDVCETPIEPFHLDDLPTRIGAAGVQTSMPPSLDAYDSFDFGLDVTHEDFSLAKGPQRPQTQPPRPKPLPAPMAGESEMTFHNISFPTPPPKSPLRTSSPRRQLPPLPTIPESASASPVAVNPKHFKQLRKQSVRRGPEMKQAKVTDEYIYFPATPFTVTMPTYRHGPVRLSKADVRLRSPVQPFVDETLDWTAFQMAILGAPGDFMGDSDDGEDEKQANDLMHWYEDFNLGHGGKMLVSKEEEDKYMVRADVKPAEKKRRTPRAARQAPSLVLPQQVDIALTVPLPPSPILSEDASRASTPGSPKETAQPEMVQIRRIPIPLIIERPSGGRWNARFEFSLGRWVLDDPEEECDQQQEQTRGEIKQRMGSTGSTGSSVGSMPQSPMLDLVVSRAVTGEDYVVPMGYNLGHDLGDFLKWEAENVSCANFQG</sequence>
<feature type="region of interest" description="Disordered" evidence="1">
    <location>
        <begin position="194"/>
        <end position="268"/>
    </location>
</feature>
<dbReference type="Proteomes" id="UP000294847">
    <property type="component" value="Chromosome 4"/>
</dbReference>
<feature type="region of interest" description="Disordered" evidence="1">
    <location>
        <begin position="675"/>
        <end position="707"/>
    </location>
</feature>
<feature type="compositionally biased region" description="Basic residues" evidence="1">
    <location>
        <begin position="238"/>
        <end position="247"/>
    </location>
</feature>
<feature type="region of interest" description="Disordered" evidence="1">
    <location>
        <begin position="611"/>
        <end position="633"/>
    </location>
</feature>
<protein>
    <submittedName>
        <fullName evidence="2">Uncharacterized protein</fullName>
    </submittedName>
</protein>
<feature type="compositionally biased region" description="Low complexity" evidence="1">
    <location>
        <begin position="83"/>
        <end position="99"/>
    </location>
</feature>
<evidence type="ECO:0000313" key="3">
    <source>
        <dbReference type="Proteomes" id="UP000294847"/>
    </source>
</evidence>
<feature type="compositionally biased region" description="Low complexity" evidence="1">
    <location>
        <begin position="692"/>
        <end position="703"/>
    </location>
</feature>
<organism evidence="2 3">
    <name type="scientific">Pyricularia oryzae</name>
    <name type="common">Rice blast fungus</name>
    <name type="synonym">Magnaporthe oryzae</name>
    <dbReference type="NCBI Taxonomy" id="318829"/>
    <lineage>
        <taxon>Eukaryota</taxon>
        <taxon>Fungi</taxon>
        <taxon>Dikarya</taxon>
        <taxon>Ascomycota</taxon>
        <taxon>Pezizomycotina</taxon>
        <taxon>Sordariomycetes</taxon>
        <taxon>Sordariomycetidae</taxon>
        <taxon>Magnaporthales</taxon>
        <taxon>Pyriculariaceae</taxon>
        <taxon>Pyricularia</taxon>
    </lineage>
</organism>
<feature type="compositionally biased region" description="Polar residues" evidence="1">
    <location>
        <begin position="221"/>
        <end position="237"/>
    </location>
</feature>
<dbReference type="AlphaFoldDB" id="A0A4P7NEY7"/>
<feature type="compositionally biased region" description="Polar residues" evidence="1">
    <location>
        <begin position="100"/>
        <end position="116"/>
    </location>
</feature>
<proteinExistence type="predicted"/>
<evidence type="ECO:0000256" key="1">
    <source>
        <dbReference type="SAM" id="MobiDB-lite"/>
    </source>
</evidence>
<evidence type="ECO:0000313" key="2">
    <source>
        <dbReference type="EMBL" id="QBZ60427.1"/>
    </source>
</evidence>